<keyword evidence="6 8" id="KW-0472">Membrane</keyword>
<sequence>MDPSKAPSTHSADEKINRRQFEEHHTSTESYNGELDPVDRKSFDDRLDTTKELTDADAVEYNYNANHLNDDDDEEKPGLISKYYQKYRKFFLIAMWLIFTGFISAAFALQVPKGYNSENLILGLIYAWHSIYVLFCFIPTTVVTKPWMFLIRTVYAPISGFSSRTRTLMYGALVLVAIIVTVFSLPETEQSTRVQRLIAFVGLVLFILAAFASSTNHRAVNWNTICGAILLQFLLALFVFRSSAGHDIFNWISNFAKGYLGKAARGAAFLVGEDIVAKGFFAISVFPAVIFFAATVQILYYIGALQWILGKSAPIFVALLDISGCEAVVAVASPFLGQSENVLLIKPFLGHLTDAEIHQVMTSGFATISGSVLYGYLAMGVDGTALISSCVMSIPCSIAISKLRYPETEEPLTKGRVRVPKSEEKLEGIIHAAGIGAATGIQIVLLIAANLIALLALLYAVNAGLTWIGNFITIQDLTLQLITGYILVPVAWLIGADNKDLVTVGQLIATKLWANEFVAYQDMMNIVKQGGLTQRSISVTTYALCGFSNLGSIGMQVGVLTALAPKKARKIATLAVSAMICGAISTFVSASIAGMLF</sequence>
<keyword evidence="4 8" id="KW-0812">Transmembrane</keyword>
<comment type="caution">
    <text evidence="12">The sequence shown here is derived from an EMBL/GenBank/DDBJ whole genome shotgun (WGS) entry which is preliminary data.</text>
</comment>
<feature type="domain" description="Nucleoside transporter/FeoB GTPase Gate" evidence="11">
    <location>
        <begin position="283"/>
        <end position="379"/>
    </location>
</feature>
<dbReference type="EMBL" id="MCGE01000007">
    <property type="protein sequence ID" value="ORZ19338.1"/>
    <property type="molecule type" value="Genomic_DNA"/>
</dbReference>
<feature type="transmembrane region" description="Helical" evidence="8">
    <location>
        <begin position="167"/>
        <end position="185"/>
    </location>
</feature>
<feature type="transmembrane region" description="Helical" evidence="8">
    <location>
        <begin position="571"/>
        <end position="596"/>
    </location>
</feature>
<dbReference type="InterPro" id="IPR011657">
    <property type="entry name" value="CNT_C_dom"/>
</dbReference>
<evidence type="ECO:0000256" key="6">
    <source>
        <dbReference type="ARBA" id="ARBA00023136"/>
    </source>
</evidence>
<feature type="transmembrane region" description="Helical" evidence="8">
    <location>
        <begin position="443"/>
        <end position="465"/>
    </location>
</feature>
<feature type="domain" description="Concentrative nucleoside transporter C-terminal" evidence="10">
    <location>
        <begin position="386"/>
        <end position="594"/>
    </location>
</feature>
<feature type="transmembrane region" description="Helical" evidence="8">
    <location>
        <begin position="477"/>
        <end position="495"/>
    </location>
</feature>
<dbReference type="Pfam" id="PF07670">
    <property type="entry name" value="Gate"/>
    <property type="match status" value="1"/>
</dbReference>
<feature type="transmembrane region" description="Helical" evidence="8">
    <location>
        <begin position="280"/>
        <end position="303"/>
    </location>
</feature>
<dbReference type="AlphaFoldDB" id="A0A1X2IMU2"/>
<evidence type="ECO:0000256" key="5">
    <source>
        <dbReference type="ARBA" id="ARBA00022989"/>
    </source>
</evidence>
<feature type="transmembrane region" description="Helical" evidence="8">
    <location>
        <begin position="90"/>
        <end position="111"/>
    </location>
</feature>
<dbReference type="PANTHER" id="PTHR10590:SF4">
    <property type="entry name" value="SOLUTE CARRIER FAMILY 28 MEMBER 3"/>
    <property type="match status" value="1"/>
</dbReference>
<evidence type="ECO:0000256" key="7">
    <source>
        <dbReference type="SAM" id="MobiDB-lite"/>
    </source>
</evidence>
<accession>A0A1X2IMU2</accession>
<evidence type="ECO:0000256" key="3">
    <source>
        <dbReference type="ARBA" id="ARBA00022475"/>
    </source>
</evidence>
<dbReference type="InterPro" id="IPR011642">
    <property type="entry name" value="Gate_dom"/>
</dbReference>
<dbReference type="STRING" id="90262.A0A1X2IMU2"/>
<evidence type="ECO:0000256" key="8">
    <source>
        <dbReference type="SAM" id="Phobius"/>
    </source>
</evidence>
<feature type="transmembrane region" description="Helical" evidence="8">
    <location>
        <begin position="131"/>
        <end position="155"/>
    </location>
</feature>
<evidence type="ECO:0000313" key="13">
    <source>
        <dbReference type="Proteomes" id="UP000193560"/>
    </source>
</evidence>
<dbReference type="GO" id="GO:0005886">
    <property type="term" value="C:plasma membrane"/>
    <property type="evidence" value="ECO:0007669"/>
    <property type="project" value="UniProtKB-SubCell"/>
</dbReference>
<comment type="similarity">
    <text evidence="2">Belongs to the concentrative nucleoside transporter (CNT) (TC 2.A.41) family.</text>
</comment>
<evidence type="ECO:0000256" key="1">
    <source>
        <dbReference type="ARBA" id="ARBA00004651"/>
    </source>
</evidence>
<dbReference type="GO" id="GO:0015293">
    <property type="term" value="F:symporter activity"/>
    <property type="evidence" value="ECO:0007669"/>
    <property type="project" value="TreeGrafter"/>
</dbReference>
<feature type="compositionally biased region" description="Polar residues" evidence="7">
    <location>
        <begin position="1"/>
        <end position="10"/>
    </location>
</feature>
<dbReference type="Pfam" id="PF01773">
    <property type="entry name" value="Nucleos_tra2_N"/>
    <property type="match status" value="1"/>
</dbReference>
<feature type="transmembrane region" description="Helical" evidence="8">
    <location>
        <begin position="197"/>
        <end position="213"/>
    </location>
</feature>
<dbReference type="GO" id="GO:0005337">
    <property type="term" value="F:nucleoside transmembrane transporter activity"/>
    <property type="evidence" value="ECO:0007669"/>
    <property type="project" value="InterPro"/>
</dbReference>
<gene>
    <name evidence="12" type="ORF">BCR42DRAFT_409595</name>
</gene>
<feature type="transmembrane region" description="Helical" evidence="8">
    <location>
        <begin position="357"/>
        <end position="377"/>
    </location>
</feature>
<feature type="region of interest" description="Disordered" evidence="7">
    <location>
        <begin position="1"/>
        <end position="42"/>
    </location>
</feature>
<name>A0A1X2IMU2_9FUNG</name>
<evidence type="ECO:0000259" key="9">
    <source>
        <dbReference type="Pfam" id="PF01773"/>
    </source>
</evidence>
<dbReference type="Pfam" id="PF07662">
    <property type="entry name" value="Nucleos_tra2_C"/>
    <property type="match status" value="1"/>
</dbReference>
<comment type="subcellular location">
    <subcellularLocation>
        <location evidence="1">Cell membrane</location>
        <topology evidence="1">Multi-pass membrane protein</topology>
    </subcellularLocation>
</comment>
<dbReference type="PANTHER" id="PTHR10590">
    <property type="entry name" value="SODIUM/NUCLEOSIDE COTRANSPORTER"/>
    <property type="match status" value="1"/>
</dbReference>
<evidence type="ECO:0000313" key="12">
    <source>
        <dbReference type="EMBL" id="ORZ19338.1"/>
    </source>
</evidence>
<feature type="compositionally biased region" description="Basic and acidic residues" evidence="7">
    <location>
        <begin position="11"/>
        <end position="27"/>
    </location>
</feature>
<feature type="domain" description="Concentrative nucleoside transporter N-terminal" evidence="9">
    <location>
        <begin position="201"/>
        <end position="273"/>
    </location>
</feature>
<reference evidence="12 13" key="1">
    <citation type="submission" date="2016-07" db="EMBL/GenBank/DDBJ databases">
        <title>Pervasive Adenine N6-methylation of Active Genes in Fungi.</title>
        <authorList>
            <consortium name="DOE Joint Genome Institute"/>
            <person name="Mondo S.J."/>
            <person name="Dannebaum R.O."/>
            <person name="Kuo R.C."/>
            <person name="Labutti K."/>
            <person name="Haridas S."/>
            <person name="Kuo A."/>
            <person name="Salamov A."/>
            <person name="Ahrendt S.R."/>
            <person name="Lipzen A."/>
            <person name="Sullivan W."/>
            <person name="Andreopoulos W.B."/>
            <person name="Clum A."/>
            <person name="Lindquist E."/>
            <person name="Daum C."/>
            <person name="Ramamoorthy G.K."/>
            <person name="Gryganskyi A."/>
            <person name="Culley D."/>
            <person name="Magnuson J.K."/>
            <person name="James T.Y."/>
            <person name="O'Malley M.A."/>
            <person name="Stajich J.E."/>
            <person name="Spatafora J.W."/>
            <person name="Visel A."/>
            <person name="Grigoriev I.V."/>
        </authorList>
    </citation>
    <scope>NUCLEOTIDE SEQUENCE [LARGE SCALE GENOMIC DNA]</scope>
    <source>
        <strain evidence="12 13">NRRL 1336</strain>
    </source>
</reference>
<dbReference type="Proteomes" id="UP000193560">
    <property type="component" value="Unassembled WGS sequence"/>
</dbReference>
<dbReference type="InterPro" id="IPR002668">
    <property type="entry name" value="CNT_N_dom"/>
</dbReference>
<keyword evidence="13" id="KW-1185">Reference proteome</keyword>
<evidence type="ECO:0000256" key="2">
    <source>
        <dbReference type="ARBA" id="ARBA00009033"/>
    </source>
</evidence>
<evidence type="ECO:0000259" key="11">
    <source>
        <dbReference type="Pfam" id="PF07670"/>
    </source>
</evidence>
<evidence type="ECO:0000256" key="4">
    <source>
        <dbReference type="ARBA" id="ARBA00022692"/>
    </source>
</evidence>
<keyword evidence="3" id="KW-1003">Cell membrane</keyword>
<dbReference type="OrthoDB" id="6075923at2759"/>
<dbReference type="InterPro" id="IPR008276">
    <property type="entry name" value="C_nuclsd_transpt"/>
</dbReference>
<keyword evidence="5 8" id="KW-1133">Transmembrane helix</keyword>
<evidence type="ECO:0000259" key="10">
    <source>
        <dbReference type="Pfam" id="PF07662"/>
    </source>
</evidence>
<feature type="transmembrane region" description="Helical" evidence="8">
    <location>
        <begin position="315"/>
        <end position="337"/>
    </location>
</feature>
<feature type="transmembrane region" description="Helical" evidence="8">
    <location>
        <begin position="220"/>
        <end position="240"/>
    </location>
</feature>
<proteinExistence type="inferred from homology"/>
<protein>
    <submittedName>
        <fullName evidence="12">Na+ dependent nucleoside transporter C-terminus-domain-containing protein</fullName>
    </submittedName>
</protein>
<organism evidence="12 13">
    <name type="scientific">Absidia repens</name>
    <dbReference type="NCBI Taxonomy" id="90262"/>
    <lineage>
        <taxon>Eukaryota</taxon>
        <taxon>Fungi</taxon>
        <taxon>Fungi incertae sedis</taxon>
        <taxon>Mucoromycota</taxon>
        <taxon>Mucoromycotina</taxon>
        <taxon>Mucoromycetes</taxon>
        <taxon>Mucorales</taxon>
        <taxon>Cunninghamellaceae</taxon>
        <taxon>Absidia</taxon>
    </lineage>
</organism>